<feature type="active site" evidence="1">
    <location>
        <position position="157"/>
    </location>
</feature>
<keyword evidence="1" id="KW-0540">Nuclease</keyword>
<feature type="domain" description="PD-(D/E)XK endonuclease-like" evidence="2">
    <location>
        <begin position="109"/>
        <end position="214"/>
    </location>
</feature>
<keyword evidence="1" id="KW-0496">Mitochondrion</keyword>
<evidence type="ECO:0000259" key="2">
    <source>
        <dbReference type="Pfam" id="PF12705"/>
    </source>
</evidence>
<feature type="active site" evidence="1">
    <location>
        <position position="159"/>
    </location>
</feature>
<dbReference type="GO" id="GO:0043504">
    <property type="term" value="P:mitochondrial DNA repair"/>
    <property type="evidence" value="ECO:0007669"/>
    <property type="project" value="UniProtKB-UniRule"/>
</dbReference>
<sequence length="245" mass="27912">PQIKRFMCVCMSLNSNKRVHLFDSFFVGHGMLSPKRPSPYSTVDTERYSSLVKSVMSRVSSQTPITIQDEDDHIYGPIIKTPRLPQALREARGGPLNPSEMSQYSPEVRGYMESVSHVLEDIREVRAIESTVQHDALNYLGIVDCVARYRGVLCAIDWKTSEKSKPFLSNTYDNPIQVAAYAGALNTDVNYKYQVENGLIVVAYKDGSPAHAHKMNSELMSDYWKTWLLRLEDYHEKRSPERSQS</sequence>
<name>A0A8C6WFU3_9GOBI</name>
<dbReference type="AlphaFoldDB" id="A0A8C6WFU3"/>
<dbReference type="Proteomes" id="UP000694523">
    <property type="component" value="Unplaced"/>
</dbReference>
<evidence type="ECO:0000313" key="4">
    <source>
        <dbReference type="Proteomes" id="UP000694523"/>
    </source>
</evidence>
<dbReference type="InterPro" id="IPR038726">
    <property type="entry name" value="PDDEXK_AddAB-type"/>
</dbReference>
<proteinExistence type="inferred from homology"/>
<dbReference type="PANTHER" id="PTHR31340:SF3">
    <property type="entry name" value="MITOCHONDRIAL GENOME MAINTENANCE EXONUCLEASE 1"/>
    <property type="match status" value="1"/>
</dbReference>
<evidence type="ECO:0000256" key="1">
    <source>
        <dbReference type="HAMAP-Rule" id="MF_03030"/>
    </source>
</evidence>
<reference evidence="3" key="2">
    <citation type="submission" date="2025-09" db="UniProtKB">
        <authorList>
            <consortium name="Ensembl"/>
        </authorList>
    </citation>
    <scope>IDENTIFICATION</scope>
</reference>
<dbReference type="PANTHER" id="PTHR31340">
    <property type="entry name" value="MITOCHONDRIAL GENOME MAINTENANCE EXONUCLEASE 1"/>
    <property type="match status" value="1"/>
</dbReference>
<dbReference type="GO" id="GO:0006264">
    <property type="term" value="P:mitochondrial DNA replication"/>
    <property type="evidence" value="ECO:0007669"/>
    <property type="project" value="TreeGrafter"/>
</dbReference>
<dbReference type="HAMAP" id="MF_03030">
    <property type="entry name" value="MGME1"/>
    <property type="match status" value="1"/>
</dbReference>
<protein>
    <recommendedName>
        <fullName evidence="1">Mitochondrial genome maintenance exonuclease 1</fullName>
        <ecNumber evidence="1">3.1.-.-</ecNumber>
    </recommendedName>
</protein>
<dbReference type="Ensembl" id="ENSNMLT00000004875.1">
    <property type="protein sequence ID" value="ENSNMLP00000004250.1"/>
    <property type="gene ID" value="ENSNMLG00000003144.1"/>
</dbReference>
<comment type="similarity">
    <text evidence="1">Belongs to the MGME1 family.</text>
</comment>
<evidence type="ECO:0000313" key="3">
    <source>
        <dbReference type="Ensembl" id="ENSNMLP00000004250.1"/>
    </source>
</evidence>
<dbReference type="GO" id="GO:0005739">
    <property type="term" value="C:mitochondrion"/>
    <property type="evidence" value="ECO:0007669"/>
    <property type="project" value="UniProtKB-SubCell"/>
</dbReference>
<reference evidence="3" key="1">
    <citation type="submission" date="2025-08" db="UniProtKB">
        <authorList>
            <consortium name="Ensembl"/>
        </authorList>
    </citation>
    <scope>IDENTIFICATION</scope>
</reference>
<keyword evidence="1" id="KW-0269">Exonuclease</keyword>
<dbReference type="Gene3D" id="3.90.320.10">
    <property type="match status" value="1"/>
</dbReference>
<dbReference type="EC" id="3.1.-.-" evidence="1"/>
<comment type="subcellular location">
    <subcellularLocation>
        <location evidence="1">Mitochondrion</location>
    </subcellularLocation>
</comment>
<keyword evidence="4" id="KW-1185">Reference proteome</keyword>
<organism evidence="3 4">
    <name type="scientific">Neogobius melanostomus</name>
    <name type="common">round goby</name>
    <dbReference type="NCBI Taxonomy" id="47308"/>
    <lineage>
        <taxon>Eukaryota</taxon>
        <taxon>Metazoa</taxon>
        <taxon>Chordata</taxon>
        <taxon>Craniata</taxon>
        <taxon>Vertebrata</taxon>
        <taxon>Euteleostomi</taxon>
        <taxon>Actinopterygii</taxon>
        <taxon>Neopterygii</taxon>
        <taxon>Teleostei</taxon>
        <taxon>Neoteleostei</taxon>
        <taxon>Acanthomorphata</taxon>
        <taxon>Gobiaria</taxon>
        <taxon>Gobiiformes</taxon>
        <taxon>Gobioidei</taxon>
        <taxon>Gobiidae</taxon>
        <taxon>Benthophilinae</taxon>
        <taxon>Neogobiini</taxon>
        <taxon>Neogobius</taxon>
    </lineage>
</organism>
<dbReference type="Pfam" id="PF12705">
    <property type="entry name" value="PDDEXK_1"/>
    <property type="match status" value="1"/>
</dbReference>
<feature type="active site" evidence="1">
    <location>
        <position position="144"/>
    </location>
</feature>
<gene>
    <name evidence="1" type="primary">MGME1</name>
</gene>
<comment type="function">
    <text evidence="1">Metal-dependent single-stranded DNA (ssDNA) exonuclease involved in mitochondrial genome maintenance. Has preference for 5'-3' exonuclease activity. Necessary for maintenance of proper 7S DNA levels. Probably involved in mitochondrial DNA (mtDNA) repair.</text>
</comment>
<dbReference type="InterPro" id="IPR011604">
    <property type="entry name" value="PDDEXK-like_dom_sf"/>
</dbReference>
<dbReference type="GO" id="GO:0008297">
    <property type="term" value="F:single-stranded DNA exodeoxyribonuclease activity"/>
    <property type="evidence" value="ECO:0007669"/>
    <property type="project" value="UniProtKB-UniRule"/>
</dbReference>
<keyword evidence="1" id="KW-0378">Hydrolase</keyword>
<accession>A0A8C6WFU3</accession>